<dbReference type="Proteomes" id="UP000299102">
    <property type="component" value="Unassembled WGS sequence"/>
</dbReference>
<gene>
    <name evidence="2" type="ORF">EVAR_59109_1</name>
</gene>
<feature type="compositionally biased region" description="Low complexity" evidence="1">
    <location>
        <begin position="36"/>
        <end position="46"/>
    </location>
</feature>
<keyword evidence="3" id="KW-1185">Reference proteome</keyword>
<proteinExistence type="predicted"/>
<evidence type="ECO:0000256" key="1">
    <source>
        <dbReference type="SAM" id="MobiDB-lite"/>
    </source>
</evidence>
<accession>A0A4C1Z055</accession>
<name>A0A4C1Z055_EUMVA</name>
<dbReference type="OrthoDB" id="412981at2759"/>
<evidence type="ECO:0000313" key="3">
    <source>
        <dbReference type="Proteomes" id="UP000299102"/>
    </source>
</evidence>
<dbReference type="AlphaFoldDB" id="A0A4C1Z055"/>
<feature type="region of interest" description="Disordered" evidence="1">
    <location>
        <begin position="1"/>
        <end position="80"/>
    </location>
</feature>
<sequence length="143" mass="15611">MLNGRQGAIPGRTDRPLHAHGRSKWNKLSTEQSELAAPSAPIAPAAQGQTRPIRATYVPSQHMRHQHGTHSAPPQRKSQAQQSIALRMIVGAGRYVLNDVIARDLCIETVEVYPALPAGCSTSLIRAHMNSSEHRTDARGRRA</sequence>
<reference evidence="2 3" key="1">
    <citation type="journal article" date="2019" name="Commun. Biol.">
        <title>The bagworm genome reveals a unique fibroin gene that provides high tensile strength.</title>
        <authorList>
            <person name="Kono N."/>
            <person name="Nakamura H."/>
            <person name="Ohtoshi R."/>
            <person name="Tomita M."/>
            <person name="Numata K."/>
            <person name="Arakawa K."/>
        </authorList>
    </citation>
    <scope>NUCLEOTIDE SEQUENCE [LARGE SCALE GENOMIC DNA]</scope>
</reference>
<comment type="caution">
    <text evidence="2">The sequence shown here is derived from an EMBL/GenBank/DDBJ whole genome shotgun (WGS) entry which is preliminary data.</text>
</comment>
<dbReference type="EMBL" id="BGZK01001462">
    <property type="protein sequence ID" value="GBP80434.1"/>
    <property type="molecule type" value="Genomic_DNA"/>
</dbReference>
<evidence type="ECO:0000313" key="2">
    <source>
        <dbReference type="EMBL" id="GBP80434.1"/>
    </source>
</evidence>
<protein>
    <submittedName>
        <fullName evidence="2">Uncharacterized protein</fullName>
    </submittedName>
</protein>
<organism evidence="2 3">
    <name type="scientific">Eumeta variegata</name>
    <name type="common">Bagworm moth</name>
    <name type="synonym">Eumeta japonica</name>
    <dbReference type="NCBI Taxonomy" id="151549"/>
    <lineage>
        <taxon>Eukaryota</taxon>
        <taxon>Metazoa</taxon>
        <taxon>Ecdysozoa</taxon>
        <taxon>Arthropoda</taxon>
        <taxon>Hexapoda</taxon>
        <taxon>Insecta</taxon>
        <taxon>Pterygota</taxon>
        <taxon>Neoptera</taxon>
        <taxon>Endopterygota</taxon>
        <taxon>Lepidoptera</taxon>
        <taxon>Glossata</taxon>
        <taxon>Ditrysia</taxon>
        <taxon>Tineoidea</taxon>
        <taxon>Psychidae</taxon>
        <taxon>Oiketicinae</taxon>
        <taxon>Eumeta</taxon>
    </lineage>
</organism>